<feature type="compositionally biased region" description="Polar residues" evidence="2">
    <location>
        <begin position="267"/>
        <end position="276"/>
    </location>
</feature>
<feature type="compositionally biased region" description="Basic and acidic residues" evidence="2">
    <location>
        <begin position="7"/>
        <end position="20"/>
    </location>
</feature>
<sequence>MGVLRQKLNEREEERGQLERKATELSATVSSTLASYAFLEQALAAETTKLQQSWKDIQEAKERANQLETSLVQSEQRVCELSGALAQREEQLGQLQTLWQSQNTEIQQLRDVCTQLSGVREMNEFLQMENELAREQMSESERVLRANLQGLRERNFECEDLKGELTQLKLHNTRLQAELDTTKSRAAAAELKLVEKLEQAGTEITLLHHTLRGLTDELHAALNEQGAESLRGKDTEGPHSSGRRHPSSSFVDRVMVALTVEEEDRNTSPAEATGSSDLPEPPLGALFSEMSAFTRITAVTPKKHVNSPREFEPEEDEQSNLTELFTGLDGTVTGAHQHAEAGTAA</sequence>
<keyword evidence="4" id="KW-1185">Reference proteome</keyword>
<gene>
    <name evidence="3" type="ORF">fugu_008125</name>
</gene>
<dbReference type="AlphaFoldDB" id="A0A4Z2B0H7"/>
<accession>A0A4Z2B0H7</accession>
<dbReference type="SUPFAM" id="SSF90257">
    <property type="entry name" value="Myosin rod fragments"/>
    <property type="match status" value="1"/>
</dbReference>
<organism evidence="3 4">
    <name type="scientific">Takifugu bimaculatus</name>
    <dbReference type="NCBI Taxonomy" id="433685"/>
    <lineage>
        <taxon>Eukaryota</taxon>
        <taxon>Metazoa</taxon>
        <taxon>Chordata</taxon>
        <taxon>Craniata</taxon>
        <taxon>Vertebrata</taxon>
        <taxon>Euteleostomi</taxon>
        <taxon>Actinopterygii</taxon>
        <taxon>Neopterygii</taxon>
        <taxon>Teleostei</taxon>
        <taxon>Neoteleostei</taxon>
        <taxon>Acanthomorphata</taxon>
        <taxon>Eupercaria</taxon>
        <taxon>Tetraodontiformes</taxon>
        <taxon>Tetradontoidea</taxon>
        <taxon>Tetraodontidae</taxon>
        <taxon>Takifugu</taxon>
    </lineage>
</organism>
<dbReference type="InterPro" id="IPR028728">
    <property type="entry name" value="Astrin"/>
</dbReference>
<feature type="coiled-coil region" evidence="1">
    <location>
        <begin position="123"/>
        <end position="192"/>
    </location>
</feature>
<evidence type="ECO:0000313" key="3">
    <source>
        <dbReference type="EMBL" id="TNM85854.1"/>
    </source>
</evidence>
<dbReference type="Proteomes" id="UP000516260">
    <property type="component" value="Chromosome 8"/>
</dbReference>
<dbReference type="GO" id="GO:0051988">
    <property type="term" value="P:regulation of attachment of spindle microtubules to kinetochore"/>
    <property type="evidence" value="ECO:0007669"/>
    <property type="project" value="InterPro"/>
</dbReference>
<dbReference type="PANTHER" id="PTHR15347">
    <property type="entry name" value="SPERM-ASSOCIATED ANTIGEN 5"/>
    <property type="match status" value="1"/>
</dbReference>
<evidence type="ECO:0000256" key="2">
    <source>
        <dbReference type="SAM" id="MobiDB-lite"/>
    </source>
</evidence>
<protein>
    <submittedName>
        <fullName evidence="3">Uncharacterized protein</fullName>
    </submittedName>
</protein>
<dbReference type="GO" id="GO:0051301">
    <property type="term" value="P:cell division"/>
    <property type="evidence" value="ECO:0007669"/>
    <property type="project" value="InterPro"/>
</dbReference>
<evidence type="ECO:0000256" key="1">
    <source>
        <dbReference type="SAM" id="Coils"/>
    </source>
</evidence>
<comment type="caution">
    <text evidence="3">The sequence shown here is derived from an EMBL/GenBank/DDBJ whole genome shotgun (WGS) entry which is preliminary data.</text>
</comment>
<evidence type="ECO:0000313" key="4">
    <source>
        <dbReference type="Proteomes" id="UP000516260"/>
    </source>
</evidence>
<reference evidence="3 4" key="1">
    <citation type="submission" date="2019-04" db="EMBL/GenBank/DDBJ databases">
        <title>The sequence and de novo assembly of Takifugu bimaculatus genome using PacBio and Hi-C technologies.</title>
        <authorList>
            <person name="Xu P."/>
            <person name="Liu B."/>
            <person name="Zhou Z."/>
        </authorList>
    </citation>
    <scope>NUCLEOTIDE SEQUENCE [LARGE SCALE GENOMIC DNA]</scope>
    <source>
        <strain evidence="3">TB-2018</strain>
        <tissue evidence="3">Muscle</tissue>
    </source>
</reference>
<dbReference type="PANTHER" id="PTHR15347:SF1">
    <property type="entry name" value="SPERM-ASSOCIATED ANTIGEN 5"/>
    <property type="match status" value="1"/>
</dbReference>
<feature type="region of interest" description="Disordered" evidence="2">
    <location>
        <begin position="227"/>
        <end position="284"/>
    </location>
</feature>
<feature type="region of interest" description="Disordered" evidence="2">
    <location>
        <begin position="300"/>
        <end position="323"/>
    </location>
</feature>
<proteinExistence type="predicted"/>
<dbReference type="EMBL" id="SWLE01000021">
    <property type="protein sequence ID" value="TNM85854.1"/>
    <property type="molecule type" value="Genomic_DNA"/>
</dbReference>
<keyword evidence="1" id="KW-0175">Coiled coil</keyword>
<name>A0A4Z2B0H7_9TELE</name>
<feature type="region of interest" description="Disordered" evidence="2">
    <location>
        <begin position="1"/>
        <end position="20"/>
    </location>
</feature>